<dbReference type="InterPro" id="IPR000330">
    <property type="entry name" value="SNF2_N"/>
</dbReference>
<dbReference type="CDD" id="cd18012">
    <property type="entry name" value="DEXQc_arch_SWI2_SNF2"/>
    <property type="match status" value="1"/>
</dbReference>
<dbReference type="Pfam" id="PF00271">
    <property type="entry name" value="Helicase_C"/>
    <property type="match status" value="1"/>
</dbReference>
<dbReference type="PANTHER" id="PTHR10799">
    <property type="entry name" value="SNF2/RAD54 HELICASE FAMILY"/>
    <property type="match status" value="1"/>
</dbReference>
<dbReference type="AlphaFoldDB" id="A0A6H2H575"/>
<dbReference type="PROSITE" id="PS51194">
    <property type="entry name" value="HELICASE_CTER"/>
    <property type="match status" value="1"/>
</dbReference>
<dbReference type="PROSITE" id="PS50966">
    <property type="entry name" value="ZF_SWIM"/>
    <property type="match status" value="1"/>
</dbReference>
<keyword evidence="2" id="KW-0479">Metal-binding</keyword>
<dbReference type="InterPro" id="IPR001650">
    <property type="entry name" value="Helicase_C-like"/>
</dbReference>
<evidence type="ECO:0000313" key="7">
    <source>
        <dbReference type="EMBL" id="QJC54917.1"/>
    </source>
</evidence>
<evidence type="ECO:0000256" key="2">
    <source>
        <dbReference type="PROSITE-ProRule" id="PRU00325"/>
    </source>
</evidence>
<evidence type="ECO:0000259" key="4">
    <source>
        <dbReference type="PROSITE" id="PS50966"/>
    </source>
</evidence>
<feature type="domain" description="SWIM-type" evidence="4">
    <location>
        <begin position="63"/>
        <end position="101"/>
    </location>
</feature>
<dbReference type="PROSITE" id="PS51192">
    <property type="entry name" value="HELICASE_ATP_BIND_1"/>
    <property type="match status" value="1"/>
</dbReference>
<feature type="region of interest" description="Disordered" evidence="3">
    <location>
        <begin position="191"/>
        <end position="223"/>
    </location>
</feature>
<evidence type="ECO:0000259" key="5">
    <source>
        <dbReference type="PROSITE" id="PS51192"/>
    </source>
</evidence>
<keyword evidence="8" id="KW-1185">Reference proteome</keyword>
<dbReference type="SUPFAM" id="SSF52540">
    <property type="entry name" value="P-loop containing nucleoside triphosphate hydrolases"/>
    <property type="match status" value="2"/>
</dbReference>
<gene>
    <name evidence="7" type="primary">rapA</name>
    <name evidence="7" type="ORF">HC248_00179</name>
</gene>
<proteinExistence type="predicted"/>
<evidence type="ECO:0000313" key="8">
    <source>
        <dbReference type="Proteomes" id="UP000502041"/>
    </source>
</evidence>
<dbReference type="Pfam" id="PF00176">
    <property type="entry name" value="SNF2-rel_dom"/>
    <property type="match status" value="1"/>
</dbReference>
<reference evidence="7 8" key="1">
    <citation type="submission" date="2020-04" db="EMBL/GenBank/DDBJ databases">
        <title>Complete genome of a Psychrophilic, Marine, Gas Vacuolate Bacterium Polaromonas vacuolata KCTC 22033T.</title>
        <authorList>
            <person name="Hwang K."/>
            <person name="Kim K.M."/>
        </authorList>
    </citation>
    <scope>NUCLEOTIDE SEQUENCE [LARGE SCALE GENOMIC DNA]</scope>
    <source>
        <strain evidence="7 8">KCTC 22033</strain>
    </source>
</reference>
<evidence type="ECO:0000259" key="6">
    <source>
        <dbReference type="PROSITE" id="PS51194"/>
    </source>
</evidence>
<keyword evidence="1 7" id="KW-0378">Hydrolase</keyword>
<dbReference type="InterPro" id="IPR049730">
    <property type="entry name" value="SNF2/RAD54-like_C"/>
</dbReference>
<sequence length="1079" mass="118690">MSQPRLLLDLSSLSDKVSKAIFEQGLAAYRQQKVMDCTLTAAGTQAFDILGRVQGTGQQNHRVSVVIEASDAGVVSYFQGECNCALRSNCRHCVALAIKASFSSMRQAAHTNKQAQNPPESAALWVQGESADFVLLETETHTPISAPIPAATNAPVNAQTNASIKIPVKVLTRSAPSLGLPKVALKPGKGLFDDDEISLSTTPKKPAERPKKPPPKAANLSPLKAQVPEAALPLAKSAQRPNAPANASAEVLRGRQAKAQLHITRVEDADSERLGLLRATLRFDYEGLSFYALEDHNPVLVDALDIHLTVGINVESSPDKKADKTKKPPKHQVLLQRDLAAEQNAHHSLHTLGLSGDSLGRFYLPFISTAQQQLWLEWMDNDFAIMRAAGFEVTTDSSLEGWIAHAQDLKAHMHSLASPPVNPLNSKTPSANPKPIAGGDTQADWFKLSLGMSVGGERRNILPLLPELLAQLGAAAQSVTPATIQSTDTSANPPSFSTLQLPTYLYIKQDDGYLRLPCEPLRPWLQALLELMTERGLRKKNELKIELSGTSLRLSRLEAMRLEAELQQHPKAGGHWQGEDSLQEMLGQLASRQNLPAVTLPSGLKAQLRPYQLDGVQWLQFLHTHGLSGILADDMGLGKTLQTLTHILIEKEAGRLALPVLVIAPVSLMGNWRKEAAHFTPSLRTLVVQGNSRHETATEMGSFDLVIAPYSLLQRDRERWQAQSWHMVVLDEAQNIKNASSHAAQIAGALDAKHRLCLSGTPMENNLGELWSLFNFLMPGFLGSQARFKSLYRTPIEKHGDQQRAERLRHRLKPFMLRRLKSEVATDLPEKQVCISVVTLAEPQADLYETIRLGTEKTVHEALANKGLAGSQIQILDALLKLRQVCCDPRLVALPAAKKIKSSAKLELLMELLPDLLLAGRRVLLFSQFTSMLELIEEELEKRQIKWVKLTGQSQNREQLIERFTSGEVPLFLISLKAGGVGLNLTEADTVIHYDPWWNPAAQAQATDRAHRIGQTKPVMVYKLVAQDTIEERILALQERKAALADSMYGEMTQGTQPIMTQSDLASLLEPMGYSLNPD</sequence>
<dbReference type="GO" id="GO:0004386">
    <property type="term" value="F:helicase activity"/>
    <property type="evidence" value="ECO:0007669"/>
    <property type="project" value="UniProtKB-KW"/>
</dbReference>
<keyword evidence="2" id="KW-0862">Zinc</keyword>
<evidence type="ECO:0000256" key="1">
    <source>
        <dbReference type="ARBA" id="ARBA00022801"/>
    </source>
</evidence>
<dbReference type="InterPro" id="IPR027417">
    <property type="entry name" value="P-loop_NTPase"/>
</dbReference>
<dbReference type="EC" id="3.6.4.-" evidence="7"/>
<feature type="domain" description="Helicase ATP-binding" evidence="5">
    <location>
        <begin position="620"/>
        <end position="780"/>
    </location>
</feature>
<dbReference type="GO" id="GO:0005524">
    <property type="term" value="F:ATP binding"/>
    <property type="evidence" value="ECO:0007669"/>
    <property type="project" value="InterPro"/>
</dbReference>
<evidence type="ECO:0000256" key="3">
    <source>
        <dbReference type="SAM" id="MobiDB-lite"/>
    </source>
</evidence>
<dbReference type="EMBL" id="CP051461">
    <property type="protein sequence ID" value="QJC54917.1"/>
    <property type="molecule type" value="Genomic_DNA"/>
</dbReference>
<dbReference type="SMART" id="SM00487">
    <property type="entry name" value="DEXDc"/>
    <property type="match status" value="1"/>
</dbReference>
<dbReference type="InterPro" id="IPR038718">
    <property type="entry name" value="SNF2-like_sf"/>
</dbReference>
<organism evidence="7 8">
    <name type="scientific">Polaromonas vacuolata</name>
    <dbReference type="NCBI Taxonomy" id="37448"/>
    <lineage>
        <taxon>Bacteria</taxon>
        <taxon>Pseudomonadati</taxon>
        <taxon>Pseudomonadota</taxon>
        <taxon>Betaproteobacteria</taxon>
        <taxon>Burkholderiales</taxon>
        <taxon>Comamonadaceae</taxon>
        <taxon>Polaromonas</taxon>
    </lineage>
</organism>
<dbReference type="InterPro" id="IPR007527">
    <property type="entry name" value="Znf_SWIM"/>
</dbReference>
<dbReference type="CDD" id="cd18793">
    <property type="entry name" value="SF2_C_SNF"/>
    <property type="match status" value="1"/>
</dbReference>
<accession>A0A6H2H575</accession>
<feature type="domain" description="Helicase C-terminal" evidence="6">
    <location>
        <begin position="912"/>
        <end position="1056"/>
    </location>
</feature>
<dbReference type="GO" id="GO:0008270">
    <property type="term" value="F:zinc ion binding"/>
    <property type="evidence" value="ECO:0007669"/>
    <property type="project" value="UniProtKB-KW"/>
</dbReference>
<dbReference type="GO" id="GO:0016787">
    <property type="term" value="F:hydrolase activity"/>
    <property type="evidence" value="ECO:0007669"/>
    <property type="project" value="UniProtKB-KW"/>
</dbReference>
<dbReference type="Proteomes" id="UP000502041">
    <property type="component" value="Chromosome"/>
</dbReference>
<keyword evidence="2" id="KW-0863">Zinc-finger</keyword>
<name>A0A6H2H575_9BURK</name>
<dbReference type="InterPro" id="IPR014001">
    <property type="entry name" value="Helicase_ATP-bd"/>
</dbReference>
<protein>
    <submittedName>
        <fullName evidence="7">RNA polymerase-associated protein RapA</fullName>
        <ecNumber evidence="7">3.6.4.-</ecNumber>
    </submittedName>
</protein>
<dbReference type="KEGG" id="pvac:HC248_00179"/>
<dbReference type="SMART" id="SM00490">
    <property type="entry name" value="HELICc"/>
    <property type="match status" value="1"/>
</dbReference>
<dbReference type="Gene3D" id="3.40.50.300">
    <property type="entry name" value="P-loop containing nucleotide triphosphate hydrolases"/>
    <property type="match status" value="1"/>
</dbReference>
<dbReference type="Gene3D" id="3.40.50.10810">
    <property type="entry name" value="Tandem AAA-ATPase domain"/>
    <property type="match status" value="1"/>
</dbReference>